<dbReference type="Pfam" id="PF17919">
    <property type="entry name" value="RT_RNaseH_2"/>
    <property type="match status" value="1"/>
</dbReference>
<dbReference type="Gene3D" id="3.10.10.10">
    <property type="entry name" value="HIV Type 1 Reverse Transcriptase, subunit A, domain 1"/>
    <property type="match status" value="2"/>
</dbReference>
<dbReference type="Gene3D" id="2.40.70.10">
    <property type="entry name" value="Acid Proteases"/>
    <property type="match status" value="1"/>
</dbReference>
<gene>
    <name evidence="9" type="primary">pol_1870</name>
    <name evidence="9" type="ORF">CK203_028287</name>
</gene>
<dbReference type="Pfam" id="PF00078">
    <property type="entry name" value="RVT_1"/>
    <property type="match status" value="1"/>
</dbReference>
<dbReference type="Gene3D" id="3.30.70.270">
    <property type="match status" value="2"/>
</dbReference>
<evidence type="ECO:0000256" key="1">
    <source>
        <dbReference type="ARBA" id="ARBA00022679"/>
    </source>
</evidence>
<keyword evidence="1" id="KW-0808">Transferase</keyword>
<dbReference type="InterPro" id="IPR050951">
    <property type="entry name" value="Retrovirus_Pol_polyprotein"/>
</dbReference>
<feature type="domain" description="Reverse transcriptase" evidence="7">
    <location>
        <begin position="524"/>
        <end position="632"/>
    </location>
</feature>
<dbReference type="InterPro" id="IPR000477">
    <property type="entry name" value="RT_dom"/>
</dbReference>
<proteinExistence type="predicted"/>
<keyword evidence="2" id="KW-0548">Nucleotidyltransferase</keyword>
<keyword evidence="4" id="KW-0255">Endonuclease</keyword>
<evidence type="ECO:0000259" key="8">
    <source>
        <dbReference type="Pfam" id="PF17919"/>
    </source>
</evidence>
<evidence type="ECO:0000256" key="6">
    <source>
        <dbReference type="SAM" id="MobiDB-lite"/>
    </source>
</evidence>
<dbReference type="AlphaFoldDB" id="A0A438IZZ5"/>
<evidence type="ECO:0000256" key="2">
    <source>
        <dbReference type="ARBA" id="ARBA00022695"/>
    </source>
</evidence>
<dbReference type="PANTHER" id="PTHR37984">
    <property type="entry name" value="PROTEIN CBG26694"/>
    <property type="match status" value="1"/>
</dbReference>
<feature type="region of interest" description="Disordered" evidence="6">
    <location>
        <begin position="188"/>
        <end position="211"/>
    </location>
</feature>
<evidence type="ECO:0000313" key="10">
    <source>
        <dbReference type="Proteomes" id="UP000288805"/>
    </source>
</evidence>
<name>A0A438IZZ5_VITVI</name>
<protein>
    <submittedName>
        <fullName evidence="9">Retrovirus-related Pol polyprotein from transposon 17.6</fullName>
    </submittedName>
</protein>
<dbReference type="GO" id="GO:0016779">
    <property type="term" value="F:nucleotidyltransferase activity"/>
    <property type="evidence" value="ECO:0007669"/>
    <property type="project" value="UniProtKB-KW"/>
</dbReference>
<accession>A0A438IZZ5</accession>
<dbReference type="InterPro" id="IPR043502">
    <property type="entry name" value="DNA/RNA_pol_sf"/>
</dbReference>
<dbReference type="Proteomes" id="UP000288805">
    <property type="component" value="Unassembled WGS sequence"/>
</dbReference>
<evidence type="ECO:0000313" key="9">
    <source>
        <dbReference type="EMBL" id="RVX02262.1"/>
    </source>
</evidence>
<dbReference type="CDD" id="cd00303">
    <property type="entry name" value="retropepsin_like"/>
    <property type="match status" value="1"/>
</dbReference>
<keyword evidence="3" id="KW-0540">Nuclease</keyword>
<dbReference type="InterPro" id="IPR021109">
    <property type="entry name" value="Peptidase_aspartic_dom_sf"/>
</dbReference>
<organism evidence="9 10">
    <name type="scientific">Vitis vinifera</name>
    <name type="common">Grape</name>
    <dbReference type="NCBI Taxonomy" id="29760"/>
    <lineage>
        <taxon>Eukaryota</taxon>
        <taxon>Viridiplantae</taxon>
        <taxon>Streptophyta</taxon>
        <taxon>Embryophyta</taxon>
        <taxon>Tracheophyta</taxon>
        <taxon>Spermatophyta</taxon>
        <taxon>Magnoliopsida</taxon>
        <taxon>eudicotyledons</taxon>
        <taxon>Gunneridae</taxon>
        <taxon>Pentapetalae</taxon>
        <taxon>rosids</taxon>
        <taxon>Vitales</taxon>
        <taxon>Vitaceae</taxon>
        <taxon>Viteae</taxon>
        <taxon>Vitis</taxon>
    </lineage>
</organism>
<keyword evidence="5" id="KW-0511">Multifunctional enzyme</keyword>
<reference evidence="9 10" key="1">
    <citation type="journal article" date="2018" name="PLoS Genet.">
        <title>Population sequencing reveals clonal diversity and ancestral inbreeding in the grapevine cultivar Chardonnay.</title>
        <authorList>
            <person name="Roach M.J."/>
            <person name="Johnson D.L."/>
            <person name="Bohlmann J."/>
            <person name="van Vuuren H.J."/>
            <person name="Jones S.J."/>
            <person name="Pretorius I.S."/>
            <person name="Schmidt S.A."/>
            <person name="Borneman A.R."/>
        </authorList>
    </citation>
    <scope>NUCLEOTIDE SEQUENCE [LARGE SCALE GENOMIC DNA]</scope>
    <source>
        <strain evidence="10">cv. Chardonnay</strain>
        <tissue evidence="9">Leaf</tissue>
    </source>
</reference>
<dbReference type="GO" id="GO:0004519">
    <property type="term" value="F:endonuclease activity"/>
    <property type="evidence" value="ECO:0007669"/>
    <property type="project" value="UniProtKB-KW"/>
</dbReference>
<evidence type="ECO:0000256" key="3">
    <source>
        <dbReference type="ARBA" id="ARBA00022722"/>
    </source>
</evidence>
<comment type="caution">
    <text evidence="9">The sequence shown here is derived from an EMBL/GenBank/DDBJ whole genome shotgun (WGS) entry which is preliminary data.</text>
</comment>
<evidence type="ECO:0000259" key="7">
    <source>
        <dbReference type="Pfam" id="PF00078"/>
    </source>
</evidence>
<dbReference type="PANTHER" id="PTHR37984:SF5">
    <property type="entry name" value="PROTEIN NYNRIN-LIKE"/>
    <property type="match status" value="1"/>
</dbReference>
<dbReference type="CDD" id="cd01647">
    <property type="entry name" value="RT_LTR"/>
    <property type="match status" value="1"/>
</dbReference>
<evidence type="ECO:0000256" key="5">
    <source>
        <dbReference type="ARBA" id="ARBA00023268"/>
    </source>
</evidence>
<dbReference type="SUPFAM" id="SSF56672">
    <property type="entry name" value="DNA/RNA polymerases"/>
    <property type="match status" value="1"/>
</dbReference>
<feature type="domain" description="Reverse transcriptase/retrotransposon-derived protein RNase H-like" evidence="8">
    <location>
        <begin position="696"/>
        <end position="795"/>
    </location>
</feature>
<keyword evidence="4" id="KW-0378">Hydrolase</keyword>
<dbReference type="InterPro" id="IPR043128">
    <property type="entry name" value="Rev_trsase/Diguanyl_cyclase"/>
</dbReference>
<dbReference type="InterPro" id="IPR041577">
    <property type="entry name" value="RT_RNaseH_2"/>
</dbReference>
<dbReference type="EMBL" id="QGNW01000071">
    <property type="protein sequence ID" value="RVX02262.1"/>
    <property type="molecule type" value="Genomic_DNA"/>
</dbReference>
<evidence type="ECO:0000256" key="4">
    <source>
        <dbReference type="ARBA" id="ARBA00022759"/>
    </source>
</evidence>
<sequence>MMGKPYEAMAQEAYPSPSAAPVIIDWSSHLPAQQPIGGLTSRGPPGSVSRRLDDMLSTPFTPNIINYKPLIGFIVPKFSIYDGSSDPFDHIMHYKQENESLRELVKQFRQAVLQVESYSMDVVLQIFKMSICPGTPFFESLAKKPPMTMDDLFKKANKYSILEDDVYAATQQILVTNRLAKNDLAENFKTTSQHRQTGKRQDRPQQSNQATLTPLSISYEKLFPMIRELSNFRWPEPIKTDSAKRDQSRKLHLLKGEMRANIQAPTTSATPRVVINYIHEGPVDEKYNSKRKGKGCFKPPPYKSSDFDVRRVLVDPGSYANLLQMSAFKQMGFSPSALENPGRTLSGFNRASSTSLGDVMLPVQARPLVFNVQFSIVEDLSPFNTIMGRTWLHGMKAIPFTYHQMVSYLTEDRQVNLFGSQLAARQCYQVVGESRSTSASETPTKSTRTIAITVQNKNVFAWTHSDMSWIHPSVASHQLNVMSSSKPIHQKVRHFHMDRQKIIQAEIDKLLAVGFIREVEYLEWYHQIPMYQPNEEKTAFIMPHGLFCYKVMSFGLENVGAIYQQLMTKIFKRLIGRMIKVYIDNIVAKTRTRIEHAQHLEKIFHLIRGYNMKLNSVKCTFRVNAGKFLGFMVTQRGIKVNPDQIKVVMKTSIPSCKNELQCLTSRLVALGRFMAQLKDKLKFFFLTLKGASTSGWTNDCELAFEDIKSYLTQPPILSSPQPGEQLYMYLAVSNCVVSVVLFRYIKDNEQRPFYYVSKAMVDVETRYSKMEQTTLALRSVAQKLRPYFQAHEVIILTNQLLRNILHKPDLSGRMVRWVIELDEYRIKYQPKLAMKGQVMADFIAETSQKLLSVQVLSKRDGGHYTSTEHPEPQDPKWASFYNLQSENRWNKLSRSYFQPLIMKSSMRQSSPD</sequence>